<sequence length="98" mass="10457">MVLPGCLTGKAAMTTNSAVSYRRSSRHELGRHLRQTDALARLTSTPQLVDLATTAARDHQRAFDDLVETGLGAGTISSAFARVVVGKFIEASNPFARA</sequence>
<name>A0A7C9VQX7_9PSEU</name>
<reference evidence="1 2" key="1">
    <citation type="submission" date="2020-03" db="EMBL/GenBank/DDBJ databases">
        <title>Isolation and identification of active actinomycetes.</title>
        <authorList>
            <person name="Sun X."/>
        </authorList>
    </citation>
    <scope>NUCLEOTIDE SEQUENCE [LARGE SCALE GENOMIC DNA]</scope>
    <source>
        <strain evidence="1 2">NEAU-D13</strain>
    </source>
</reference>
<dbReference type="RefSeq" id="WP_166049498.1">
    <property type="nucleotide sequence ID" value="NZ_JAAMPJ010000007.1"/>
</dbReference>
<evidence type="ECO:0000313" key="2">
    <source>
        <dbReference type="Proteomes" id="UP000481360"/>
    </source>
</evidence>
<accession>A0A7C9VQX7</accession>
<dbReference type="Proteomes" id="UP000481360">
    <property type="component" value="Unassembled WGS sequence"/>
</dbReference>
<comment type="caution">
    <text evidence="1">The sequence shown here is derived from an EMBL/GenBank/DDBJ whole genome shotgun (WGS) entry which is preliminary data.</text>
</comment>
<dbReference type="EMBL" id="JAAMPJ010000007">
    <property type="protein sequence ID" value="NGY62214.1"/>
    <property type="molecule type" value="Genomic_DNA"/>
</dbReference>
<dbReference type="AlphaFoldDB" id="A0A7C9VQX7"/>
<proteinExistence type="predicted"/>
<evidence type="ECO:0000313" key="1">
    <source>
        <dbReference type="EMBL" id="NGY62214.1"/>
    </source>
</evidence>
<keyword evidence="2" id="KW-1185">Reference proteome</keyword>
<organism evidence="1 2">
    <name type="scientific">Lentzea alba</name>
    <dbReference type="NCBI Taxonomy" id="2714351"/>
    <lineage>
        <taxon>Bacteria</taxon>
        <taxon>Bacillati</taxon>
        <taxon>Actinomycetota</taxon>
        <taxon>Actinomycetes</taxon>
        <taxon>Pseudonocardiales</taxon>
        <taxon>Pseudonocardiaceae</taxon>
        <taxon>Lentzea</taxon>
    </lineage>
</organism>
<gene>
    <name evidence="1" type="ORF">G7043_25125</name>
</gene>
<protein>
    <submittedName>
        <fullName evidence="1">Uncharacterized protein</fullName>
    </submittedName>
</protein>